<dbReference type="SMART" id="SM00283">
    <property type="entry name" value="MA"/>
    <property type="match status" value="1"/>
</dbReference>
<keyword evidence="2" id="KW-1003">Cell membrane</keyword>
<keyword evidence="4" id="KW-0145">Chemotaxis</keyword>
<feature type="coiled-coil region" evidence="12">
    <location>
        <begin position="292"/>
        <end position="322"/>
    </location>
</feature>
<evidence type="ECO:0000256" key="10">
    <source>
        <dbReference type="ARBA" id="ARBA00029447"/>
    </source>
</evidence>
<feature type="region of interest" description="Disordered" evidence="13">
    <location>
        <begin position="525"/>
        <end position="550"/>
    </location>
</feature>
<comment type="subcellular location">
    <subcellularLocation>
        <location evidence="1">Cell inner membrane</location>
        <topology evidence="1">Multi-pass membrane protein</topology>
    </subcellularLocation>
</comment>
<organism evidence="17 18">
    <name type="scientific">Paraburkholderia strydomiana</name>
    <dbReference type="NCBI Taxonomy" id="1245417"/>
    <lineage>
        <taxon>Bacteria</taxon>
        <taxon>Pseudomonadati</taxon>
        <taxon>Pseudomonadota</taxon>
        <taxon>Betaproteobacteria</taxon>
        <taxon>Burkholderiales</taxon>
        <taxon>Burkholderiaceae</taxon>
        <taxon>Paraburkholderia</taxon>
    </lineage>
</organism>
<name>A0ABW9ELL5_9BURK</name>
<dbReference type="PANTHER" id="PTHR43531">
    <property type="entry name" value="PROTEIN ICFG"/>
    <property type="match status" value="1"/>
</dbReference>
<dbReference type="InterPro" id="IPR004090">
    <property type="entry name" value="Chemotax_Me-accpt_rcpt"/>
</dbReference>
<dbReference type="PROSITE" id="PS50885">
    <property type="entry name" value="HAMP"/>
    <property type="match status" value="1"/>
</dbReference>
<evidence type="ECO:0000256" key="11">
    <source>
        <dbReference type="PROSITE-ProRule" id="PRU00284"/>
    </source>
</evidence>
<dbReference type="PANTHER" id="PTHR43531:SF14">
    <property type="entry name" value="METHYL-ACCEPTING CHEMOTAXIS PROTEIN I-RELATED"/>
    <property type="match status" value="1"/>
</dbReference>
<evidence type="ECO:0000256" key="14">
    <source>
        <dbReference type="SAM" id="Phobius"/>
    </source>
</evidence>
<dbReference type="SUPFAM" id="SSF58104">
    <property type="entry name" value="Methyl-accepting chemotaxis protein (MCP) signaling domain"/>
    <property type="match status" value="1"/>
</dbReference>
<protein>
    <submittedName>
        <fullName evidence="17">Methyl-accepting chemotaxis protein</fullName>
    </submittedName>
</protein>
<evidence type="ECO:0000256" key="8">
    <source>
        <dbReference type="ARBA" id="ARBA00023136"/>
    </source>
</evidence>
<feature type="transmembrane region" description="Helical" evidence="14">
    <location>
        <begin position="12"/>
        <end position="33"/>
    </location>
</feature>
<dbReference type="InterPro" id="IPR035440">
    <property type="entry name" value="4HB_MCP_dom_sf"/>
</dbReference>
<sequence length="550" mass="58010">MLRNLSIRTSLSLMIVFFGVVLLLGAAAGLLSLRSSNASLQQMYTVDTPAVADLEGSSGQLLRLRLALATYASLIELNDQDGANAVLKRFDQYQKVSNERLAHYVSRASTDDTEQRLIKDMQAKRDSFLREGVDPALAALKSGDRNAFNQLQAHKLPSLYSTYEKAMLALEQLQLDHGEQRYQEAQDLFYAICIAVAIGMVVSLLGSLIGRMVLVRAIVNPVDATIAQFQRIANGDLTSRIDVTSDNEMGRLAAALRKMQESLIGTVNAVRQGTESIDTGVSEIAAGNADLSQRTEEQAASLEETAASIEELTSTVKQTADNAKQASSLAQGASSLAAQGGDLTEQVVGTMHGIVDDSRRIADIVGVIEGIAFQTNILALNAAVEAARAGEQGRGFAVVASEVRSLAQRSAAAAKEIKGLIDESTARVQAGSQLVERSGSTMAEIVDAIARVSSIMGEIAAAAIEQSTGIDQVNLAVAQMDEVTQQNAALVEQAAAAASSLEDQARRLSSAVAVFQTESGSAAFGAAGARRRDASGAASKRDDAGEFMAA</sequence>
<proteinExistence type="inferred from homology"/>
<evidence type="ECO:0000256" key="9">
    <source>
        <dbReference type="ARBA" id="ARBA00023224"/>
    </source>
</evidence>
<evidence type="ECO:0000256" key="12">
    <source>
        <dbReference type="SAM" id="Coils"/>
    </source>
</evidence>
<feature type="transmembrane region" description="Helical" evidence="14">
    <location>
        <begin position="188"/>
        <end position="209"/>
    </location>
</feature>
<evidence type="ECO:0000256" key="1">
    <source>
        <dbReference type="ARBA" id="ARBA00004429"/>
    </source>
</evidence>
<dbReference type="InterPro" id="IPR003122">
    <property type="entry name" value="Tar_rcpt_lig-bd"/>
</dbReference>
<dbReference type="PRINTS" id="PR00260">
    <property type="entry name" value="CHEMTRNSDUCR"/>
</dbReference>
<dbReference type="Gene3D" id="1.10.287.950">
    <property type="entry name" value="Methyl-accepting chemotaxis protein"/>
    <property type="match status" value="1"/>
</dbReference>
<evidence type="ECO:0000256" key="4">
    <source>
        <dbReference type="ARBA" id="ARBA00022500"/>
    </source>
</evidence>
<reference evidence="17 18" key="1">
    <citation type="journal article" date="2024" name="Chem. Sci.">
        <title>Discovery of megapolipeptins by genome mining of a Burkholderiales bacteria collection.</title>
        <authorList>
            <person name="Paulo B.S."/>
            <person name="Recchia M.J.J."/>
            <person name="Lee S."/>
            <person name="Fergusson C.H."/>
            <person name="Romanowski S.B."/>
            <person name="Hernandez A."/>
            <person name="Krull N."/>
            <person name="Liu D.Y."/>
            <person name="Cavanagh H."/>
            <person name="Bos A."/>
            <person name="Gray C.A."/>
            <person name="Murphy B.T."/>
            <person name="Linington R.G."/>
            <person name="Eustaquio A.S."/>
        </authorList>
    </citation>
    <scope>NUCLEOTIDE SEQUENCE [LARGE SCALE GENOMIC DNA]</scope>
    <source>
        <strain evidence="17 18">RL17-350-BIC-E</strain>
    </source>
</reference>
<feature type="compositionally biased region" description="Basic and acidic residues" evidence="13">
    <location>
        <begin position="530"/>
        <end position="544"/>
    </location>
</feature>
<dbReference type="Proteomes" id="UP001629392">
    <property type="component" value="Unassembled WGS sequence"/>
</dbReference>
<evidence type="ECO:0000259" key="15">
    <source>
        <dbReference type="PROSITE" id="PS50111"/>
    </source>
</evidence>
<gene>
    <name evidence="17" type="ORF">PQQ73_26860</name>
</gene>
<dbReference type="CDD" id="cd06225">
    <property type="entry name" value="HAMP"/>
    <property type="match status" value="1"/>
</dbReference>
<evidence type="ECO:0000256" key="5">
    <source>
        <dbReference type="ARBA" id="ARBA00022519"/>
    </source>
</evidence>
<dbReference type="CDD" id="cd11386">
    <property type="entry name" value="MCP_signal"/>
    <property type="match status" value="1"/>
</dbReference>
<keyword evidence="5" id="KW-0997">Cell inner membrane</keyword>
<dbReference type="Pfam" id="PF00672">
    <property type="entry name" value="HAMP"/>
    <property type="match status" value="1"/>
</dbReference>
<dbReference type="PROSITE" id="PS50111">
    <property type="entry name" value="CHEMOTAXIS_TRANSDUC_2"/>
    <property type="match status" value="1"/>
</dbReference>
<evidence type="ECO:0000256" key="2">
    <source>
        <dbReference type="ARBA" id="ARBA00022475"/>
    </source>
</evidence>
<evidence type="ECO:0000256" key="3">
    <source>
        <dbReference type="ARBA" id="ARBA00022481"/>
    </source>
</evidence>
<comment type="caution">
    <text evidence="17">The sequence shown here is derived from an EMBL/GenBank/DDBJ whole genome shotgun (WGS) entry which is preliminary data.</text>
</comment>
<dbReference type="EMBL" id="JAQQCL010000025">
    <property type="protein sequence ID" value="MFM0719945.1"/>
    <property type="molecule type" value="Genomic_DNA"/>
</dbReference>
<feature type="domain" description="Methyl-accepting transducer" evidence="15">
    <location>
        <begin position="273"/>
        <end position="502"/>
    </location>
</feature>
<evidence type="ECO:0000313" key="18">
    <source>
        <dbReference type="Proteomes" id="UP001629392"/>
    </source>
</evidence>
<keyword evidence="8 14" id="KW-0472">Membrane</keyword>
<dbReference type="InterPro" id="IPR004089">
    <property type="entry name" value="MCPsignal_dom"/>
</dbReference>
<feature type="domain" description="HAMP" evidence="16">
    <location>
        <begin position="216"/>
        <end position="268"/>
    </location>
</feature>
<comment type="similarity">
    <text evidence="10">Belongs to the methyl-accepting chemotaxis (MCP) protein family.</text>
</comment>
<dbReference type="SMART" id="SM00304">
    <property type="entry name" value="HAMP"/>
    <property type="match status" value="1"/>
</dbReference>
<dbReference type="RefSeq" id="WP_408145711.1">
    <property type="nucleotide sequence ID" value="NZ_JAQQCJ010000001.1"/>
</dbReference>
<dbReference type="InterPro" id="IPR051310">
    <property type="entry name" value="MCP_chemotaxis"/>
</dbReference>
<keyword evidence="3" id="KW-0488">Methylation</keyword>
<keyword evidence="7 14" id="KW-1133">Transmembrane helix</keyword>
<evidence type="ECO:0000256" key="7">
    <source>
        <dbReference type="ARBA" id="ARBA00022989"/>
    </source>
</evidence>
<evidence type="ECO:0000256" key="6">
    <source>
        <dbReference type="ARBA" id="ARBA00022692"/>
    </source>
</evidence>
<keyword evidence="9 11" id="KW-0807">Transducer</keyword>
<keyword evidence="18" id="KW-1185">Reference proteome</keyword>
<dbReference type="SUPFAM" id="SSF47170">
    <property type="entry name" value="Aspartate receptor, ligand-binding domain"/>
    <property type="match status" value="1"/>
</dbReference>
<dbReference type="InterPro" id="IPR003660">
    <property type="entry name" value="HAMP_dom"/>
</dbReference>
<evidence type="ECO:0000256" key="13">
    <source>
        <dbReference type="SAM" id="MobiDB-lite"/>
    </source>
</evidence>
<dbReference type="Pfam" id="PF00015">
    <property type="entry name" value="MCPsignal"/>
    <property type="match status" value="1"/>
</dbReference>
<keyword evidence="6 14" id="KW-0812">Transmembrane</keyword>
<keyword evidence="12" id="KW-0175">Coiled coil</keyword>
<accession>A0ABW9ELL5</accession>
<evidence type="ECO:0000313" key="17">
    <source>
        <dbReference type="EMBL" id="MFM0719945.1"/>
    </source>
</evidence>
<dbReference type="Pfam" id="PF02203">
    <property type="entry name" value="TarH"/>
    <property type="match status" value="1"/>
</dbReference>
<evidence type="ECO:0000259" key="16">
    <source>
        <dbReference type="PROSITE" id="PS50885"/>
    </source>
</evidence>